<gene>
    <name evidence="1" type="ORF">HOLleu_09911</name>
</gene>
<protein>
    <recommendedName>
        <fullName evidence="3">Ig-like domain-containing protein</fullName>
    </recommendedName>
</protein>
<evidence type="ECO:0000313" key="1">
    <source>
        <dbReference type="EMBL" id="KAJ8043003.1"/>
    </source>
</evidence>
<name>A0A9Q1HFC3_HOLLE</name>
<comment type="caution">
    <text evidence="1">The sequence shown here is derived from an EMBL/GenBank/DDBJ whole genome shotgun (WGS) entry which is preliminary data.</text>
</comment>
<dbReference type="OrthoDB" id="8718740at2759"/>
<dbReference type="Gene3D" id="2.60.40.10">
    <property type="entry name" value="Immunoglobulins"/>
    <property type="match status" value="1"/>
</dbReference>
<accession>A0A9Q1HFC3</accession>
<sequence length="193" mass="21566">MECSVRGVRPMVILDFIARTVEGDKNISRELVITSDGDGYTSTVITRNAFHLSPHLVLLVCKASTSIPGLLDNTESIALVQNGLFQAIPDQTTSITIQRYERMELHCAENESAFIIWKKAIPPRYMDYELLLYSVSFGQWFVDVFAEDIILENNVSLVLPSVDIQHEGEYICFYGDGMSDGVTVYNVTVVGMS</sequence>
<reference evidence="1" key="1">
    <citation type="submission" date="2021-10" db="EMBL/GenBank/DDBJ databases">
        <title>Tropical sea cucumber genome reveals ecological adaptation and Cuvierian tubules defense mechanism.</title>
        <authorList>
            <person name="Chen T."/>
        </authorList>
    </citation>
    <scope>NUCLEOTIDE SEQUENCE</scope>
    <source>
        <strain evidence="1">Nanhai2018</strain>
        <tissue evidence="1">Muscle</tissue>
    </source>
</reference>
<dbReference type="InterPro" id="IPR013783">
    <property type="entry name" value="Ig-like_fold"/>
</dbReference>
<dbReference type="Proteomes" id="UP001152320">
    <property type="component" value="Chromosome 4"/>
</dbReference>
<dbReference type="SUPFAM" id="SSF48726">
    <property type="entry name" value="Immunoglobulin"/>
    <property type="match status" value="1"/>
</dbReference>
<evidence type="ECO:0008006" key="3">
    <source>
        <dbReference type="Google" id="ProtNLM"/>
    </source>
</evidence>
<dbReference type="InterPro" id="IPR036179">
    <property type="entry name" value="Ig-like_dom_sf"/>
</dbReference>
<organism evidence="1 2">
    <name type="scientific">Holothuria leucospilota</name>
    <name type="common">Black long sea cucumber</name>
    <name type="synonym">Mertensiothuria leucospilota</name>
    <dbReference type="NCBI Taxonomy" id="206669"/>
    <lineage>
        <taxon>Eukaryota</taxon>
        <taxon>Metazoa</taxon>
        <taxon>Echinodermata</taxon>
        <taxon>Eleutherozoa</taxon>
        <taxon>Echinozoa</taxon>
        <taxon>Holothuroidea</taxon>
        <taxon>Aspidochirotacea</taxon>
        <taxon>Aspidochirotida</taxon>
        <taxon>Holothuriidae</taxon>
        <taxon>Holothuria</taxon>
    </lineage>
</organism>
<dbReference type="EMBL" id="JAIZAY010000004">
    <property type="protein sequence ID" value="KAJ8043003.1"/>
    <property type="molecule type" value="Genomic_DNA"/>
</dbReference>
<proteinExistence type="predicted"/>
<dbReference type="AlphaFoldDB" id="A0A9Q1HFC3"/>
<evidence type="ECO:0000313" key="2">
    <source>
        <dbReference type="Proteomes" id="UP001152320"/>
    </source>
</evidence>
<keyword evidence="2" id="KW-1185">Reference proteome</keyword>